<keyword evidence="9" id="KW-1185">Reference proteome</keyword>
<evidence type="ECO:0000313" key="9">
    <source>
        <dbReference type="Proteomes" id="UP001172155"/>
    </source>
</evidence>
<sequence>MADLIYTTKSHPLPPPLTPTPSTLPSIPALALGTWGSPPSSVAQAVCHALRLGYRHIDTAAAYANEAAVGEGIRLSGVPREDIWVTTKLDNAWHARADEALAASLERLGTGWVDLWLMHWPCAVDPEDKGRVLERWTVEDTWREMGRVARERGGVRYVGVSNFGVGGLRGLVEGGEMKPVVNQVELHPGNPSPKLVAYCKAEGIHVSGYSPLGSTESPLKGNETIRAVAEAHGKTPAQVLLMWGLQKGWSVLPKSVTPERIEENFDLDGWELTEAEMASIDAIPERFKVCGDSWLPVKVFFGDGN</sequence>
<dbReference type="SUPFAM" id="SSF51430">
    <property type="entry name" value="NAD(P)-linked oxidoreductase"/>
    <property type="match status" value="1"/>
</dbReference>
<dbReference type="GO" id="GO:0016616">
    <property type="term" value="F:oxidoreductase activity, acting on the CH-OH group of donors, NAD or NADP as acceptor"/>
    <property type="evidence" value="ECO:0007669"/>
    <property type="project" value="UniProtKB-ARBA"/>
</dbReference>
<evidence type="ECO:0000256" key="6">
    <source>
        <dbReference type="PIRSR" id="PIRSR000097-3"/>
    </source>
</evidence>
<feature type="domain" description="NADP-dependent oxidoreductase" evidence="7">
    <location>
        <begin position="30"/>
        <end position="283"/>
    </location>
</feature>
<feature type="active site" description="Proton donor" evidence="4">
    <location>
        <position position="63"/>
    </location>
</feature>
<dbReference type="InterPro" id="IPR023210">
    <property type="entry name" value="NADP_OxRdtase_dom"/>
</dbReference>
<dbReference type="EMBL" id="JAUKUD010000005">
    <property type="protein sequence ID" value="KAK0743685.1"/>
    <property type="molecule type" value="Genomic_DNA"/>
</dbReference>
<dbReference type="PANTHER" id="PTHR43827:SF3">
    <property type="entry name" value="NADP-DEPENDENT OXIDOREDUCTASE DOMAIN-CONTAINING PROTEIN"/>
    <property type="match status" value="1"/>
</dbReference>
<feature type="binding site" evidence="5">
    <location>
        <position position="119"/>
    </location>
    <ligand>
        <name>substrate</name>
    </ligand>
</feature>
<proteinExistence type="inferred from homology"/>
<evidence type="ECO:0000256" key="3">
    <source>
        <dbReference type="ARBA" id="ARBA00023002"/>
    </source>
</evidence>
<feature type="site" description="Lowers pKa of active site Tyr" evidence="6">
    <location>
        <position position="88"/>
    </location>
</feature>
<evidence type="ECO:0000259" key="7">
    <source>
        <dbReference type="Pfam" id="PF00248"/>
    </source>
</evidence>
<dbReference type="Proteomes" id="UP001172155">
    <property type="component" value="Unassembled WGS sequence"/>
</dbReference>
<dbReference type="PROSITE" id="PS00063">
    <property type="entry name" value="ALDOKETO_REDUCTASE_3"/>
    <property type="match status" value="1"/>
</dbReference>
<comment type="caution">
    <text evidence="8">The sequence shown here is derived from an EMBL/GenBank/DDBJ whole genome shotgun (WGS) entry which is preliminary data.</text>
</comment>
<dbReference type="AlphaFoldDB" id="A0AA40K2R5"/>
<organism evidence="8 9">
    <name type="scientific">Schizothecium vesticola</name>
    <dbReference type="NCBI Taxonomy" id="314040"/>
    <lineage>
        <taxon>Eukaryota</taxon>
        <taxon>Fungi</taxon>
        <taxon>Dikarya</taxon>
        <taxon>Ascomycota</taxon>
        <taxon>Pezizomycotina</taxon>
        <taxon>Sordariomycetes</taxon>
        <taxon>Sordariomycetidae</taxon>
        <taxon>Sordariales</taxon>
        <taxon>Schizotheciaceae</taxon>
        <taxon>Schizothecium</taxon>
    </lineage>
</organism>
<protein>
    <submittedName>
        <fullName evidence="8">Aldo/keto reductase-like protein</fullName>
    </submittedName>
</protein>
<reference evidence="8" key="1">
    <citation type="submission" date="2023-06" db="EMBL/GenBank/DDBJ databases">
        <title>Genome-scale phylogeny and comparative genomics of the fungal order Sordariales.</title>
        <authorList>
            <consortium name="Lawrence Berkeley National Laboratory"/>
            <person name="Hensen N."/>
            <person name="Bonometti L."/>
            <person name="Westerberg I."/>
            <person name="Brannstrom I.O."/>
            <person name="Guillou S."/>
            <person name="Cros-Aarteil S."/>
            <person name="Calhoun S."/>
            <person name="Haridas S."/>
            <person name="Kuo A."/>
            <person name="Mondo S."/>
            <person name="Pangilinan J."/>
            <person name="Riley R."/>
            <person name="LaButti K."/>
            <person name="Andreopoulos B."/>
            <person name="Lipzen A."/>
            <person name="Chen C."/>
            <person name="Yanf M."/>
            <person name="Daum C."/>
            <person name="Ng V."/>
            <person name="Clum A."/>
            <person name="Steindorff A."/>
            <person name="Ohm R."/>
            <person name="Martin F."/>
            <person name="Silar P."/>
            <person name="Natvig D."/>
            <person name="Lalanne C."/>
            <person name="Gautier V."/>
            <person name="Ament-velasquez S.L."/>
            <person name="Kruys A."/>
            <person name="Hutchinson M.I."/>
            <person name="Powell A.J."/>
            <person name="Barry K."/>
            <person name="Miller A.N."/>
            <person name="Grigoriev I.V."/>
            <person name="Debuchy R."/>
            <person name="Gladieux P."/>
            <person name="Thoren M.H."/>
            <person name="Johannesson H."/>
        </authorList>
    </citation>
    <scope>NUCLEOTIDE SEQUENCE</scope>
    <source>
        <strain evidence="8">SMH3187-1</strain>
    </source>
</reference>
<name>A0AA40K2R5_9PEZI</name>
<dbReference type="PRINTS" id="PR00069">
    <property type="entry name" value="ALDKETRDTASE"/>
</dbReference>
<evidence type="ECO:0000256" key="2">
    <source>
        <dbReference type="ARBA" id="ARBA00022857"/>
    </source>
</evidence>
<evidence type="ECO:0000256" key="4">
    <source>
        <dbReference type="PIRSR" id="PIRSR000097-1"/>
    </source>
</evidence>
<keyword evidence="3" id="KW-0560">Oxidoreductase</keyword>
<dbReference type="FunFam" id="3.20.20.100:FF:000002">
    <property type="entry name" value="2,5-diketo-D-gluconic acid reductase A"/>
    <property type="match status" value="1"/>
</dbReference>
<dbReference type="InterPro" id="IPR020471">
    <property type="entry name" value="AKR"/>
</dbReference>
<dbReference type="Pfam" id="PF00248">
    <property type="entry name" value="Aldo_ket_red"/>
    <property type="match status" value="1"/>
</dbReference>
<keyword evidence="2" id="KW-0521">NADP</keyword>
<evidence type="ECO:0000256" key="1">
    <source>
        <dbReference type="ARBA" id="ARBA00007905"/>
    </source>
</evidence>
<dbReference type="InterPro" id="IPR018170">
    <property type="entry name" value="Aldo/ket_reductase_CS"/>
</dbReference>
<dbReference type="PANTHER" id="PTHR43827">
    <property type="entry name" value="2,5-DIKETO-D-GLUCONIC ACID REDUCTASE"/>
    <property type="match status" value="1"/>
</dbReference>
<evidence type="ECO:0000313" key="8">
    <source>
        <dbReference type="EMBL" id="KAK0743685.1"/>
    </source>
</evidence>
<dbReference type="PIRSF" id="PIRSF000097">
    <property type="entry name" value="AKR"/>
    <property type="match status" value="1"/>
</dbReference>
<dbReference type="InterPro" id="IPR036812">
    <property type="entry name" value="NAD(P)_OxRdtase_dom_sf"/>
</dbReference>
<dbReference type="Gene3D" id="3.20.20.100">
    <property type="entry name" value="NADP-dependent oxidoreductase domain"/>
    <property type="match status" value="1"/>
</dbReference>
<gene>
    <name evidence="8" type="ORF">B0T18DRAFT_188824</name>
</gene>
<evidence type="ECO:0000256" key="5">
    <source>
        <dbReference type="PIRSR" id="PIRSR000097-2"/>
    </source>
</evidence>
<accession>A0AA40K2R5</accession>
<comment type="similarity">
    <text evidence="1">Belongs to the aldo/keto reductase family.</text>
</comment>
<dbReference type="PROSITE" id="PS00798">
    <property type="entry name" value="ALDOKETO_REDUCTASE_1"/>
    <property type="match status" value="1"/>
</dbReference>